<name>A0A2M9CEZ9_9CELL</name>
<keyword evidence="4" id="KW-1185">Reference proteome</keyword>
<dbReference type="InterPro" id="IPR001608">
    <property type="entry name" value="Ala_racemase_N"/>
</dbReference>
<organism evidence="3 4">
    <name type="scientific">Sediminihabitans luteus</name>
    <dbReference type="NCBI Taxonomy" id="1138585"/>
    <lineage>
        <taxon>Bacteria</taxon>
        <taxon>Bacillati</taxon>
        <taxon>Actinomycetota</taxon>
        <taxon>Actinomycetes</taxon>
        <taxon>Micrococcales</taxon>
        <taxon>Cellulomonadaceae</taxon>
        <taxon>Sediminihabitans</taxon>
    </lineage>
</organism>
<dbReference type="SUPFAM" id="SSF51419">
    <property type="entry name" value="PLP-binding barrel"/>
    <property type="match status" value="1"/>
</dbReference>
<gene>
    <name evidence="3" type="ORF">CLV28_2268</name>
</gene>
<dbReference type="Gene3D" id="2.40.37.30">
    <property type="match status" value="2"/>
</dbReference>
<dbReference type="Pfam" id="PF21279">
    <property type="entry name" value="YhfX-like_C"/>
    <property type="match status" value="1"/>
</dbReference>
<sequence length="404" mass="42285">MFLDVVERRNPALVAAAVSLHQQGALPANTYAYDLDAIGANAAGIAAEARRLGLTPYAMLKQLGRNPDVTRTVRDAGIGASVAVDMACARATFRAGMPLGHVGHLVQVPRGEADEAAAMTPREWTVFSEHKAREAAAAAARLGLEQRLVARVHAGGDEFYAGHEGGFAAEDVLEVADRLDALDGARFAGLTTFPALLFDRERNAVRRTHNLATLERAVARLQGAGRADVVVNGPGTTSTRTLAALAEVGVTHVEPGHALTGSTPWHATTTGDDDLPEVPAAVYVSEVSHHHGGRAYFFGGGLYVDPVFPTYQVQGLVGSDPDGLARLDATLPPREAIDYYGQLDQARGTAASGDTVVLGFRSQAFVTRAFTAGITGVASGNPQLAGVWTAEGTPVLGGFVGRRP</sequence>
<protein>
    <submittedName>
        <fullName evidence="3">Putative amino acid racemase</fullName>
    </submittedName>
</protein>
<reference evidence="3 4" key="1">
    <citation type="submission" date="2017-11" db="EMBL/GenBank/DDBJ databases">
        <title>Genomic Encyclopedia of Archaeal and Bacterial Type Strains, Phase II (KMG-II): From Individual Species to Whole Genera.</title>
        <authorList>
            <person name="Goeker M."/>
        </authorList>
    </citation>
    <scope>NUCLEOTIDE SEQUENCE [LARGE SCALE GENOMIC DNA]</scope>
    <source>
        <strain evidence="3 4">DSM 25478</strain>
    </source>
</reference>
<dbReference type="AlphaFoldDB" id="A0A2M9CEZ9"/>
<evidence type="ECO:0000313" key="3">
    <source>
        <dbReference type="EMBL" id="PJJ70432.1"/>
    </source>
</evidence>
<dbReference type="EMBL" id="PGFE01000003">
    <property type="protein sequence ID" value="PJJ70432.1"/>
    <property type="molecule type" value="Genomic_DNA"/>
</dbReference>
<proteinExistence type="predicted"/>
<evidence type="ECO:0000259" key="2">
    <source>
        <dbReference type="Pfam" id="PF21279"/>
    </source>
</evidence>
<dbReference type="Proteomes" id="UP000231693">
    <property type="component" value="Unassembled WGS sequence"/>
</dbReference>
<dbReference type="InterPro" id="IPR029066">
    <property type="entry name" value="PLP-binding_barrel"/>
</dbReference>
<dbReference type="OrthoDB" id="3189402at2"/>
<accession>A0A2M9CEZ9</accession>
<dbReference type="RefSeq" id="WP_100423402.1">
    <property type="nucleotide sequence ID" value="NZ_BOOX01000001.1"/>
</dbReference>
<comment type="caution">
    <text evidence="3">The sequence shown here is derived from an EMBL/GenBank/DDBJ whole genome shotgun (WGS) entry which is preliminary data.</text>
</comment>
<dbReference type="InterPro" id="IPR048449">
    <property type="entry name" value="YhfX-like_C"/>
</dbReference>
<dbReference type="Pfam" id="PF01168">
    <property type="entry name" value="Ala_racemase_N"/>
    <property type="match status" value="1"/>
</dbReference>
<feature type="domain" description="Alanine racemase N-terminal" evidence="1">
    <location>
        <begin position="34"/>
        <end position="264"/>
    </location>
</feature>
<feature type="domain" description="YhfX-like C-terminal" evidence="2">
    <location>
        <begin position="282"/>
        <end position="384"/>
    </location>
</feature>
<evidence type="ECO:0000259" key="1">
    <source>
        <dbReference type="Pfam" id="PF01168"/>
    </source>
</evidence>
<evidence type="ECO:0000313" key="4">
    <source>
        <dbReference type="Proteomes" id="UP000231693"/>
    </source>
</evidence>